<feature type="transmembrane region" description="Helical" evidence="1">
    <location>
        <begin position="6"/>
        <end position="25"/>
    </location>
</feature>
<evidence type="ECO:0000313" key="2">
    <source>
        <dbReference type="EMBL" id="KAF6023360.1"/>
    </source>
</evidence>
<dbReference type="AlphaFoldDB" id="A0A7J7JAT8"/>
<protein>
    <submittedName>
        <fullName evidence="2">Uncharacterized protein</fullName>
    </submittedName>
</protein>
<dbReference type="PANTHER" id="PTHR37984:SF11">
    <property type="entry name" value="INTEGRASE CATALYTIC DOMAIN-CONTAINING PROTEIN"/>
    <property type="match status" value="1"/>
</dbReference>
<keyword evidence="3" id="KW-1185">Reference proteome</keyword>
<reference evidence="2" key="1">
    <citation type="submission" date="2020-06" db="EMBL/GenBank/DDBJ databases">
        <title>Draft genome of Bugula neritina, a colonial animal packing powerful symbionts and potential medicines.</title>
        <authorList>
            <person name="Rayko M."/>
        </authorList>
    </citation>
    <scope>NUCLEOTIDE SEQUENCE [LARGE SCALE GENOMIC DNA]</scope>
    <source>
        <strain evidence="2">Kwan_BN1</strain>
    </source>
</reference>
<dbReference type="EMBL" id="VXIV02002726">
    <property type="protein sequence ID" value="KAF6023360.1"/>
    <property type="molecule type" value="Genomic_DNA"/>
</dbReference>
<proteinExistence type="predicted"/>
<gene>
    <name evidence="2" type="ORF">EB796_018332</name>
</gene>
<comment type="caution">
    <text evidence="2">The sequence shown here is derived from an EMBL/GenBank/DDBJ whole genome shotgun (WGS) entry which is preliminary data.</text>
</comment>
<dbReference type="OrthoDB" id="6280301at2759"/>
<sequence length="252" mass="28264">MFLCLLLVNVCMLSFTYLMVLLLHWDHFASVNNVADEHLMMIAKLSVPKAMNFNEIKNAAAKCLEMGQVRKSLINGLWSNCLPAYKAVMTELAEVEGVVMRGNRIVMPVSLRSVAMELAHEGHQGTSCYECQLVSAPSRPPPMSSTKMPDKPWEHIACDLLGPLPNGESILVVVDYYSRYFEEKSKRYLSNQAHMPDVSVGDEVLIRQNKADKLSATYNPESQQVVSQQGSEVIVQSKEVLRNAEMCRMSNH</sequence>
<evidence type="ECO:0000256" key="1">
    <source>
        <dbReference type="SAM" id="Phobius"/>
    </source>
</evidence>
<dbReference type="PANTHER" id="PTHR37984">
    <property type="entry name" value="PROTEIN CBG26694"/>
    <property type="match status" value="1"/>
</dbReference>
<keyword evidence="1" id="KW-0812">Transmembrane</keyword>
<keyword evidence="1" id="KW-1133">Transmembrane helix</keyword>
<evidence type="ECO:0000313" key="3">
    <source>
        <dbReference type="Proteomes" id="UP000593567"/>
    </source>
</evidence>
<dbReference type="Proteomes" id="UP000593567">
    <property type="component" value="Unassembled WGS sequence"/>
</dbReference>
<accession>A0A7J7JAT8</accession>
<keyword evidence="1" id="KW-0472">Membrane</keyword>
<name>A0A7J7JAT8_BUGNE</name>
<organism evidence="2 3">
    <name type="scientific">Bugula neritina</name>
    <name type="common">Brown bryozoan</name>
    <name type="synonym">Sertularia neritina</name>
    <dbReference type="NCBI Taxonomy" id="10212"/>
    <lineage>
        <taxon>Eukaryota</taxon>
        <taxon>Metazoa</taxon>
        <taxon>Spiralia</taxon>
        <taxon>Lophotrochozoa</taxon>
        <taxon>Bryozoa</taxon>
        <taxon>Gymnolaemata</taxon>
        <taxon>Cheilostomatida</taxon>
        <taxon>Flustrina</taxon>
        <taxon>Buguloidea</taxon>
        <taxon>Bugulidae</taxon>
        <taxon>Bugula</taxon>
    </lineage>
</organism>
<dbReference type="InterPro" id="IPR050951">
    <property type="entry name" value="Retrovirus_Pol_polyprotein"/>
</dbReference>